<name>A0ABT7MAY7_9PSEU</name>
<keyword evidence="2" id="KW-1185">Reference proteome</keyword>
<comment type="caution">
    <text evidence="1">The sequence shown here is derived from an EMBL/GenBank/DDBJ whole genome shotgun (WGS) entry which is preliminary data.</text>
</comment>
<protein>
    <submittedName>
        <fullName evidence="1">Uncharacterized protein</fullName>
    </submittedName>
</protein>
<organism evidence="1 2">
    <name type="scientific">Actinomycetospora termitidis</name>
    <dbReference type="NCBI Taxonomy" id="3053470"/>
    <lineage>
        <taxon>Bacteria</taxon>
        <taxon>Bacillati</taxon>
        <taxon>Actinomycetota</taxon>
        <taxon>Actinomycetes</taxon>
        <taxon>Pseudonocardiales</taxon>
        <taxon>Pseudonocardiaceae</taxon>
        <taxon>Actinomycetospora</taxon>
    </lineage>
</organism>
<dbReference type="EMBL" id="JASVWF010000003">
    <property type="protein sequence ID" value="MDL5157007.1"/>
    <property type="molecule type" value="Genomic_DNA"/>
</dbReference>
<reference evidence="1 2" key="1">
    <citation type="submission" date="2023-06" db="EMBL/GenBank/DDBJ databases">
        <title>Actinomycetospora Odt1-22.</title>
        <authorList>
            <person name="Supong K."/>
        </authorList>
    </citation>
    <scope>NUCLEOTIDE SEQUENCE [LARGE SCALE GENOMIC DNA]</scope>
    <source>
        <strain evidence="1 2">Odt1-22</strain>
    </source>
</reference>
<evidence type="ECO:0000313" key="2">
    <source>
        <dbReference type="Proteomes" id="UP001231924"/>
    </source>
</evidence>
<accession>A0ABT7MAY7</accession>
<dbReference type="RefSeq" id="WP_286053415.1">
    <property type="nucleotide sequence ID" value="NZ_JASVWF010000003.1"/>
</dbReference>
<proteinExistence type="predicted"/>
<gene>
    <name evidence="1" type="ORF">QRT03_13645</name>
</gene>
<sequence length="235" mass="25798">MDGSSAARRLVDLDSTLPALAAPDPTVDQLADIVQALQQTDALARTLREVGGDITASADLGAHSSWHPLGFAKLQLGALPGTEVRLRLHVWADSGHAVRTQDDPHSHRWRFASTVVWGAPLRVVHFEESEAGQEFHRFEYAPPCGALHPAGRRSLSAVDRSERRRGELYRCERGTVHTIQPVDPGLLTTTLIARGPDRGESTPVYRRDDDAVISERPHLSGAEVQRLLERVLPPD</sequence>
<dbReference type="Proteomes" id="UP001231924">
    <property type="component" value="Unassembled WGS sequence"/>
</dbReference>
<evidence type="ECO:0000313" key="1">
    <source>
        <dbReference type="EMBL" id="MDL5157007.1"/>
    </source>
</evidence>